<evidence type="ECO:0000313" key="9">
    <source>
        <dbReference type="EMBL" id="PWN56737.1"/>
    </source>
</evidence>
<evidence type="ECO:0000313" key="10">
    <source>
        <dbReference type="Proteomes" id="UP000251800"/>
    </source>
</evidence>
<evidence type="ECO:0000256" key="5">
    <source>
        <dbReference type="NCBIfam" id="TIGR00168"/>
    </source>
</evidence>
<dbReference type="EMBL" id="QEQK01000004">
    <property type="protein sequence ID" value="PWN56737.1"/>
    <property type="molecule type" value="Genomic_DNA"/>
</dbReference>
<keyword evidence="2 4" id="KW-0396">Initiation factor</keyword>
<dbReference type="Gene3D" id="3.30.110.10">
    <property type="entry name" value="Translation initiation factor 3 (IF-3), C-terminal domain"/>
    <property type="match status" value="1"/>
</dbReference>
<evidence type="ECO:0000259" key="8">
    <source>
        <dbReference type="Pfam" id="PF05198"/>
    </source>
</evidence>
<dbReference type="SUPFAM" id="SSF55200">
    <property type="entry name" value="Translation initiation factor IF3, C-terminal domain"/>
    <property type="match status" value="1"/>
</dbReference>
<protein>
    <recommendedName>
        <fullName evidence="4 5">Translation initiation factor IF-3</fullName>
    </recommendedName>
</protein>
<dbReference type="InterPro" id="IPR036787">
    <property type="entry name" value="T_IF-3_N_sf"/>
</dbReference>
<dbReference type="PANTHER" id="PTHR10938">
    <property type="entry name" value="TRANSLATION INITIATION FACTOR IF-3"/>
    <property type="match status" value="1"/>
</dbReference>
<dbReference type="OrthoDB" id="9806014at2"/>
<dbReference type="GO" id="GO:0016020">
    <property type="term" value="C:membrane"/>
    <property type="evidence" value="ECO:0007669"/>
    <property type="project" value="TreeGrafter"/>
</dbReference>
<dbReference type="Pfam" id="PF00707">
    <property type="entry name" value="IF3_C"/>
    <property type="match status" value="1"/>
</dbReference>
<dbReference type="InterPro" id="IPR001288">
    <property type="entry name" value="Translation_initiation_fac_3"/>
</dbReference>
<reference evidence="9 10" key="1">
    <citation type="submission" date="2018-05" db="EMBL/GenBank/DDBJ databases">
        <title>Abyssibacter profundi OUC007T gen. nov., sp. nov, a marine bacterium isolated from seawater of the Mariana Trench.</title>
        <authorList>
            <person name="Zhou S."/>
        </authorList>
    </citation>
    <scope>NUCLEOTIDE SEQUENCE [LARGE SCALE GENOMIC DNA]</scope>
    <source>
        <strain evidence="9 10">OUC007</strain>
    </source>
</reference>
<feature type="compositionally biased region" description="Basic and acidic residues" evidence="6">
    <location>
        <begin position="86"/>
        <end position="98"/>
    </location>
</feature>
<evidence type="ECO:0000256" key="4">
    <source>
        <dbReference type="HAMAP-Rule" id="MF_00080"/>
    </source>
</evidence>
<dbReference type="GO" id="GO:0032790">
    <property type="term" value="P:ribosome disassembly"/>
    <property type="evidence" value="ECO:0007669"/>
    <property type="project" value="TreeGrafter"/>
</dbReference>
<evidence type="ECO:0000256" key="2">
    <source>
        <dbReference type="ARBA" id="ARBA00022540"/>
    </source>
</evidence>
<dbReference type="Proteomes" id="UP000251800">
    <property type="component" value="Unassembled WGS sequence"/>
</dbReference>
<dbReference type="PANTHER" id="PTHR10938:SF0">
    <property type="entry name" value="TRANSLATION INITIATION FACTOR IF-3, MITOCHONDRIAL"/>
    <property type="match status" value="1"/>
</dbReference>
<evidence type="ECO:0000259" key="7">
    <source>
        <dbReference type="Pfam" id="PF00707"/>
    </source>
</evidence>
<organism evidence="9 10">
    <name type="scientific">Abyssibacter profundi</name>
    <dbReference type="NCBI Taxonomy" id="2182787"/>
    <lineage>
        <taxon>Bacteria</taxon>
        <taxon>Pseudomonadati</taxon>
        <taxon>Pseudomonadota</taxon>
        <taxon>Gammaproteobacteria</taxon>
        <taxon>Chromatiales</taxon>
        <taxon>Oceanococcaceae</taxon>
        <taxon>Abyssibacter</taxon>
    </lineage>
</organism>
<dbReference type="NCBIfam" id="TIGR00168">
    <property type="entry name" value="infC"/>
    <property type="match status" value="1"/>
</dbReference>
<keyword evidence="10" id="KW-1185">Reference proteome</keyword>
<dbReference type="SUPFAM" id="SSF54364">
    <property type="entry name" value="Translation initiation factor IF3, N-terminal domain"/>
    <property type="match status" value="1"/>
</dbReference>
<accession>A0A363UMU2</accession>
<dbReference type="GO" id="GO:0005829">
    <property type="term" value="C:cytosol"/>
    <property type="evidence" value="ECO:0007669"/>
    <property type="project" value="TreeGrafter"/>
</dbReference>
<proteinExistence type="inferred from homology"/>
<sequence length="172" mass="19912">MARERQDRRNDQITVPKVRLVDADGEQVGIVGIEDALSKAADAGLDLVEVAPQADPPVCRIMDYGKHIFEKQKSQQNSRKKQKQIQVKEVKFRPGTDEGDYKTKLRNLKRFLEDGDKIKVTLRFRGREMAHQEIGMRLLDRVREELEEMASVEQRPKMEGRQLIMVMAPRKN</sequence>
<evidence type="ECO:0000256" key="3">
    <source>
        <dbReference type="ARBA" id="ARBA00022917"/>
    </source>
</evidence>
<comment type="function">
    <text evidence="4">IF-3 binds to the 30S ribosomal subunit and shifts the equilibrium between 70S ribosomes and their 50S and 30S subunits in favor of the free subunits, thus enhancing the availability of 30S subunits on which protein synthesis initiation begins.</text>
</comment>
<comment type="caution">
    <text evidence="9">The sequence shown here is derived from an EMBL/GenBank/DDBJ whole genome shotgun (WGS) entry which is preliminary data.</text>
</comment>
<dbReference type="FunFam" id="3.10.20.80:FF:000001">
    <property type="entry name" value="Translation initiation factor IF-3"/>
    <property type="match status" value="1"/>
</dbReference>
<dbReference type="GO" id="GO:0043022">
    <property type="term" value="F:ribosome binding"/>
    <property type="evidence" value="ECO:0007669"/>
    <property type="project" value="UniProtKB-ARBA"/>
</dbReference>
<dbReference type="GO" id="GO:0003743">
    <property type="term" value="F:translation initiation factor activity"/>
    <property type="evidence" value="ECO:0007669"/>
    <property type="project" value="UniProtKB-UniRule"/>
</dbReference>
<comment type="similarity">
    <text evidence="1 4">Belongs to the IF-3 family.</text>
</comment>
<evidence type="ECO:0000256" key="1">
    <source>
        <dbReference type="ARBA" id="ARBA00005439"/>
    </source>
</evidence>
<dbReference type="RefSeq" id="WP_109719334.1">
    <property type="nucleotide sequence ID" value="NZ_QEQK01000004.1"/>
</dbReference>
<dbReference type="InterPro" id="IPR036788">
    <property type="entry name" value="T_IF-3_C_sf"/>
</dbReference>
<keyword evidence="3 4" id="KW-0648">Protein biosynthesis</keyword>
<dbReference type="InterPro" id="IPR019814">
    <property type="entry name" value="Translation_initiation_fac_3_N"/>
</dbReference>
<dbReference type="AlphaFoldDB" id="A0A363UMU2"/>
<feature type="domain" description="Translation initiation factor 3 C-terminal" evidence="7">
    <location>
        <begin position="85"/>
        <end position="169"/>
    </location>
</feature>
<dbReference type="HAMAP" id="MF_00080">
    <property type="entry name" value="IF_3"/>
    <property type="match status" value="1"/>
</dbReference>
<feature type="domain" description="Translation initiation factor 3 N-terminal" evidence="8">
    <location>
        <begin position="10"/>
        <end position="76"/>
    </location>
</feature>
<dbReference type="FunFam" id="3.30.110.10:FF:000001">
    <property type="entry name" value="Translation initiation factor IF-3"/>
    <property type="match status" value="1"/>
</dbReference>
<dbReference type="Gene3D" id="3.10.20.80">
    <property type="entry name" value="Translation initiation factor 3 (IF-3), N-terminal domain"/>
    <property type="match status" value="1"/>
</dbReference>
<name>A0A363UMU2_9GAMM</name>
<gene>
    <name evidence="4" type="primary">infC</name>
    <name evidence="9" type="ORF">DEH80_04710</name>
</gene>
<dbReference type="Pfam" id="PF05198">
    <property type="entry name" value="IF3_N"/>
    <property type="match status" value="1"/>
</dbReference>
<keyword evidence="4" id="KW-0963">Cytoplasm</keyword>
<comment type="subunit">
    <text evidence="4">Monomer.</text>
</comment>
<dbReference type="InterPro" id="IPR019815">
    <property type="entry name" value="Translation_initiation_fac_3_C"/>
</dbReference>
<feature type="region of interest" description="Disordered" evidence="6">
    <location>
        <begin position="70"/>
        <end position="98"/>
    </location>
</feature>
<comment type="subcellular location">
    <subcellularLocation>
        <location evidence="4">Cytoplasm</location>
    </subcellularLocation>
</comment>
<evidence type="ECO:0000256" key="6">
    <source>
        <dbReference type="SAM" id="MobiDB-lite"/>
    </source>
</evidence>